<name>A0A8S1T121_9CILI</name>
<comment type="caution">
    <text evidence="1">The sequence shown here is derived from an EMBL/GenBank/DDBJ whole genome shotgun (WGS) entry which is preliminary data.</text>
</comment>
<dbReference type="OrthoDB" id="294563at2759"/>
<evidence type="ECO:0000313" key="1">
    <source>
        <dbReference type="EMBL" id="CAD8145187.1"/>
    </source>
</evidence>
<reference evidence="1" key="1">
    <citation type="submission" date="2021-01" db="EMBL/GenBank/DDBJ databases">
        <authorList>
            <consortium name="Genoscope - CEA"/>
            <person name="William W."/>
        </authorList>
    </citation>
    <scope>NUCLEOTIDE SEQUENCE</scope>
</reference>
<dbReference type="AlphaFoldDB" id="A0A8S1T121"/>
<evidence type="ECO:0000313" key="2">
    <source>
        <dbReference type="Proteomes" id="UP000689195"/>
    </source>
</evidence>
<sequence length="137" mass="16109">MQVLIKQELFQQKQQLRKTLSNGSTLQTSELPEYLGIQTIIEENDDQAKSYCKQISPSYVHYHNHTKQVMNLMKNAHQQLSPVIGRKKLEANLIGTIDFNHFTRLMKAVYYPIKQNKNQDLIKKRAFSEKIFQKQTQ</sequence>
<dbReference type="EMBL" id="CAJJDO010000014">
    <property type="protein sequence ID" value="CAD8145187.1"/>
    <property type="molecule type" value="Genomic_DNA"/>
</dbReference>
<gene>
    <name evidence="1" type="ORF">PPENT_87.1.T0140117</name>
</gene>
<accession>A0A8S1T121</accession>
<protein>
    <submittedName>
        <fullName evidence="1">Uncharacterized protein</fullName>
    </submittedName>
</protein>
<keyword evidence="2" id="KW-1185">Reference proteome</keyword>
<dbReference type="Proteomes" id="UP000689195">
    <property type="component" value="Unassembled WGS sequence"/>
</dbReference>
<proteinExistence type="predicted"/>
<organism evidence="1 2">
    <name type="scientific">Paramecium pentaurelia</name>
    <dbReference type="NCBI Taxonomy" id="43138"/>
    <lineage>
        <taxon>Eukaryota</taxon>
        <taxon>Sar</taxon>
        <taxon>Alveolata</taxon>
        <taxon>Ciliophora</taxon>
        <taxon>Intramacronucleata</taxon>
        <taxon>Oligohymenophorea</taxon>
        <taxon>Peniculida</taxon>
        <taxon>Parameciidae</taxon>
        <taxon>Paramecium</taxon>
    </lineage>
</organism>